<evidence type="ECO:0000313" key="3">
    <source>
        <dbReference type="Proteomes" id="UP001600039"/>
    </source>
</evidence>
<organism evidence="2 3">
    <name type="scientific">Flavobacterium fructosi</name>
    <dbReference type="NCBI Taxonomy" id="3230416"/>
    <lineage>
        <taxon>Bacteria</taxon>
        <taxon>Pseudomonadati</taxon>
        <taxon>Bacteroidota</taxon>
        <taxon>Flavobacteriia</taxon>
        <taxon>Flavobacteriales</taxon>
        <taxon>Flavobacteriaceae</taxon>
        <taxon>Flavobacterium</taxon>
    </lineage>
</organism>
<evidence type="ECO:0000259" key="1">
    <source>
        <dbReference type="Pfam" id="PF12728"/>
    </source>
</evidence>
<dbReference type="SUPFAM" id="SSF46955">
    <property type="entry name" value="Putative DNA-binding domain"/>
    <property type="match status" value="1"/>
</dbReference>
<name>A0ABW6HJQ0_9FLAO</name>
<sequence length="89" mass="10007">MIVQLTVAQLQQLIGAAVASEFQKHNSIMKIDAKTESNELLTRAEVSNLLKVSFPTLWSWNKSGILTSKKIGNKVFYEKADVMAQLRKK</sequence>
<reference evidence="2 3" key="1">
    <citation type="submission" date="2024-06" db="EMBL/GenBank/DDBJ databases">
        <title>Flavobacterium spp. isolated from glacier.</title>
        <authorList>
            <person name="Han D."/>
        </authorList>
    </citation>
    <scope>NUCLEOTIDE SEQUENCE [LARGE SCALE GENOMIC DNA]</scope>
    <source>
        <strain evidence="2 3">LB3P45</strain>
    </source>
</reference>
<dbReference type="EMBL" id="JBHZQA010000002">
    <property type="protein sequence ID" value="MFE3847246.1"/>
    <property type="molecule type" value="Genomic_DNA"/>
</dbReference>
<comment type="caution">
    <text evidence="2">The sequence shown here is derived from an EMBL/GenBank/DDBJ whole genome shotgun (WGS) entry which is preliminary data.</text>
</comment>
<dbReference type="Pfam" id="PF12728">
    <property type="entry name" value="HTH_17"/>
    <property type="match status" value="1"/>
</dbReference>
<evidence type="ECO:0000313" key="2">
    <source>
        <dbReference type="EMBL" id="MFE3847246.1"/>
    </source>
</evidence>
<feature type="domain" description="Helix-turn-helix" evidence="1">
    <location>
        <begin position="40"/>
        <end position="87"/>
    </location>
</feature>
<proteinExistence type="predicted"/>
<keyword evidence="3" id="KW-1185">Reference proteome</keyword>
<accession>A0ABW6HJQ0</accession>
<gene>
    <name evidence="2" type="ORF">ACFX5D_04610</name>
</gene>
<dbReference type="RefSeq" id="WP_379857073.1">
    <property type="nucleotide sequence ID" value="NZ_JBHZQA010000002.1"/>
</dbReference>
<dbReference type="Proteomes" id="UP001600039">
    <property type="component" value="Unassembled WGS sequence"/>
</dbReference>
<protein>
    <submittedName>
        <fullName evidence="2">Helix-turn-helix domain-containing protein</fullName>
    </submittedName>
</protein>
<dbReference type="InterPro" id="IPR041657">
    <property type="entry name" value="HTH_17"/>
</dbReference>
<dbReference type="InterPro" id="IPR009061">
    <property type="entry name" value="DNA-bd_dom_put_sf"/>
</dbReference>